<keyword evidence="7 8" id="KW-0472">Membrane</keyword>
<dbReference type="GO" id="GO:0043190">
    <property type="term" value="C:ATP-binding cassette (ABC) transporter complex"/>
    <property type="evidence" value="ECO:0007669"/>
    <property type="project" value="InterPro"/>
</dbReference>
<dbReference type="RefSeq" id="WP_015694602.1">
    <property type="nucleotide sequence ID" value="NZ_AP018492.1"/>
</dbReference>
<comment type="subcellular location">
    <subcellularLocation>
        <location evidence="1 8">Cell membrane</location>
        <topology evidence="1 8">Multi-pass membrane protein</topology>
    </subcellularLocation>
</comment>
<dbReference type="SUPFAM" id="SSF161098">
    <property type="entry name" value="MetI-like"/>
    <property type="match status" value="1"/>
</dbReference>
<dbReference type="InterPro" id="IPR043429">
    <property type="entry name" value="ArtM/GltK/GlnP/TcyL/YhdX-like"/>
</dbReference>
<dbReference type="GO" id="GO:0006865">
    <property type="term" value="P:amino acid transport"/>
    <property type="evidence" value="ECO:0007669"/>
    <property type="project" value="UniProtKB-KW"/>
</dbReference>
<dbReference type="FunFam" id="1.10.3720.10:FF:000006">
    <property type="entry name" value="Glutamate/aspartate ABC transporter, permease protein GltK"/>
    <property type="match status" value="1"/>
</dbReference>
<dbReference type="GeneID" id="57042959"/>
<protein>
    <submittedName>
        <fullName evidence="10">Amino acid ABC transporter, permease protein</fullName>
    </submittedName>
</protein>
<sequence>MIHYSLEILPALLSGLKTTMGIFIFTIIGAVPLGILIAFITQLPMKPLKFFIELYTWLLRGTPLLLQLIFVFYGLPLIGVVFQRYDAVLFAFILNYSAYFAEIFRGGIQSIPKEQVEAAKMLKLTKIQTIIHLIFPQVTKIVLPSVGNEVINLIKDTSLIYILGLGDLLRNGQVAMSRDVTLIPLILVGFIYLLMTAILTAIIKRLEKHYEYYK</sequence>
<evidence type="ECO:0000259" key="9">
    <source>
        <dbReference type="PROSITE" id="PS50928"/>
    </source>
</evidence>
<feature type="transmembrane region" description="Helical" evidence="8">
    <location>
        <begin position="64"/>
        <end position="82"/>
    </location>
</feature>
<feature type="transmembrane region" description="Helical" evidence="8">
    <location>
        <begin position="180"/>
        <end position="203"/>
    </location>
</feature>
<dbReference type="InterPro" id="IPR035906">
    <property type="entry name" value="MetI-like_sf"/>
</dbReference>
<accession>A0A2Z5Y0Y4</accession>
<gene>
    <name evidence="10" type="ORF">DAT561_0398</name>
</gene>
<comment type="similarity">
    <text evidence="8">Belongs to the binding-protein-dependent transport system permease family.</text>
</comment>
<evidence type="ECO:0000256" key="3">
    <source>
        <dbReference type="ARBA" id="ARBA00022475"/>
    </source>
</evidence>
<proteinExistence type="inferred from homology"/>
<dbReference type="Gene3D" id="1.10.3720.10">
    <property type="entry name" value="MetI-like"/>
    <property type="match status" value="1"/>
</dbReference>
<feature type="domain" description="ABC transmembrane type-1" evidence="9">
    <location>
        <begin position="16"/>
        <end position="203"/>
    </location>
</feature>
<keyword evidence="2 8" id="KW-0813">Transport</keyword>
<keyword evidence="6 8" id="KW-1133">Transmembrane helix</keyword>
<organism evidence="10 11">
    <name type="scientific">Melissococcus plutonius</name>
    <dbReference type="NCBI Taxonomy" id="33970"/>
    <lineage>
        <taxon>Bacteria</taxon>
        <taxon>Bacillati</taxon>
        <taxon>Bacillota</taxon>
        <taxon>Bacilli</taxon>
        <taxon>Lactobacillales</taxon>
        <taxon>Enterococcaceae</taxon>
        <taxon>Melissococcus</taxon>
    </lineage>
</organism>
<evidence type="ECO:0000256" key="2">
    <source>
        <dbReference type="ARBA" id="ARBA00022448"/>
    </source>
</evidence>
<dbReference type="PROSITE" id="PS50928">
    <property type="entry name" value="ABC_TM1"/>
    <property type="match status" value="1"/>
</dbReference>
<evidence type="ECO:0000256" key="8">
    <source>
        <dbReference type="RuleBase" id="RU363032"/>
    </source>
</evidence>
<dbReference type="PANTHER" id="PTHR30614:SF0">
    <property type="entry name" value="L-CYSTINE TRANSPORT SYSTEM PERMEASE PROTEIN TCYL"/>
    <property type="match status" value="1"/>
</dbReference>
<feature type="transmembrane region" description="Helical" evidence="8">
    <location>
        <begin position="20"/>
        <end position="43"/>
    </location>
</feature>
<dbReference type="NCBIfam" id="TIGR01726">
    <property type="entry name" value="HEQRo_perm_3TM"/>
    <property type="match status" value="1"/>
</dbReference>
<dbReference type="InterPro" id="IPR010065">
    <property type="entry name" value="AA_ABC_transptr_permease_3TM"/>
</dbReference>
<evidence type="ECO:0000256" key="4">
    <source>
        <dbReference type="ARBA" id="ARBA00022692"/>
    </source>
</evidence>
<feature type="transmembrane region" description="Helical" evidence="8">
    <location>
        <begin position="88"/>
        <end position="104"/>
    </location>
</feature>
<dbReference type="AlphaFoldDB" id="A0A2Z5Y0Y4"/>
<keyword evidence="4 8" id="KW-0812">Transmembrane</keyword>
<evidence type="ECO:0000256" key="5">
    <source>
        <dbReference type="ARBA" id="ARBA00022970"/>
    </source>
</evidence>
<evidence type="ECO:0000256" key="6">
    <source>
        <dbReference type="ARBA" id="ARBA00022989"/>
    </source>
</evidence>
<dbReference type="EMBL" id="AP018492">
    <property type="protein sequence ID" value="BBC60535.1"/>
    <property type="molecule type" value="Genomic_DNA"/>
</dbReference>
<dbReference type="PANTHER" id="PTHR30614">
    <property type="entry name" value="MEMBRANE COMPONENT OF AMINO ACID ABC TRANSPORTER"/>
    <property type="match status" value="1"/>
</dbReference>
<reference evidence="10 11" key="1">
    <citation type="submission" date="2018-01" db="EMBL/GenBank/DDBJ databases">
        <title>Whole genome sequence of Melissococcus plutonius DAT561.</title>
        <authorList>
            <person name="Okumura K."/>
            <person name="Takamatsu D."/>
            <person name="Okura M."/>
        </authorList>
    </citation>
    <scope>NUCLEOTIDE SEQUENCE [LARGE SCALE GENOMIC DNA]</scope>
    <source>
        <strain evidence="10 11">DAT561</strain>
    </source>
</reference>
<keyword evidence="5" id="KW-0029">Amino-acid transport</keyword>
<name>A0A2Z5Y0Y4_9ENTE</name>
<evidence type="ECO:0000313" key="10">
    <source>
        <dbReference type="EMBL" id="BBC60535.1"/>
    </source>
</evidence>
<evidence type="ECO:0000256" key="1">
    <source>
        <dbReference type="ARBA" id="ARBA00004651"/>
    </source>
</evidence>
<dbReference type="InterPro" id="IPR000515">
    <property type="entry name" value="MetI-like"/>
</dbReference>
<dbReference type="CDD" id="cd06261">
    <property type="entry name" value="TM_PBP2"/>
    <property type="match status" value="1"/>
</dbReference>
<dbReference type="Pfam" id="PF00528">
    <property type="entry name" value="BPD_transp_1"/>
    <property type="match status" value="1"/>
</dbReference>
<dbReference type="GO" id="GO:0022857">
    <property type="term" value="F:transmembrane transporter activity"/>
    <property type="evidence" value="ECO:0007669"/>
    <property type="project" value="InterPro"/>
</dbReference>
<evidence type="ECO:0000256" key="7">
    <source>
        <dbReference type="ARBA" id="ARBA00023136"/>
    </source>
</evidence>
<keyword evidence="3" id="KW-1003">Cell membrane</keyword>
<dbReference type="Proteomes" id="UP000269226">
    <property type="component" value="Chromosome"/>
</dbReference>
<evidence type="ECO:0000313" key="11">
    <source>
        <dbReference type="Proteomes" id="UP000269226"/>
    </source>
</evidence>